<evidence type="ECO:0000313" key="3">
    <source>
        <dbReference type="EMBL" id="RPA82710.1"/>
    </source>
</evidence>
<organism evidence="3 4">
    <name type="scientific">Ascobolus immersus RN42</name>
    <dbReference type="NCBI Taxonomy" id="1160509"/>
    <lineage>
        <taxon>Eukaryota</taxon>
        <taxon>Fungi</taxon>
        <taxon>Dikarya</taxon>
        <taxon>Ascomycota</taxon>
        <taxon>Pezizomycotina</taxon>
        <taxon>Pezizomycetes</taxon>
        <taxon>Pezizales</taxon>
        <taxon>Ascobolaceae</taxon>
        <taxon>Ascobolus</taxon>
    </lineage>
</organism>
<feature type="compositionally biased region" description="Low complexity" evidence="1">
    <location>
        <begin position="147"/>
        <end position="156"/>
    </location>
</feature>
<feature type="region of interest" description="Disordered" evidence="1">
    <location>
        <begin position="144"/>
        <end position="208"/>
    </location>
</feature>
<feature type="compositionally biased region" description="Basic residues" evidence="1">
    <location>
        <begin position="289"/>
        <end position="302"/>
    </location>
</feature>
<feature type="compositionally biased region" description="Polar residues" evidence="1">
    <location>
        <begin position="179"/>
        <end position="189"/>
    </location>
</feature>
<proteinExistence type="predicted"/>
<feature type="compositionally biased region" description="Low complexity" evidence="1">
    <location>
        <begin position="196"/>
        <end position="207"/>
    </location>
</feature>
<feature type="region of interest" description="Disordered" evidence="1">
    <location>
        <begin position="232"/>
        <end position="255"/>
    </location>
</feature>
<evidence type="ECO:0000256" key="1">
    <source>
        <dbReference type="SAM" id="MobiDB-lite"/>
    </source>
</evidence>
<feature type="compositionally biased region" description="Polar residues" evidence="1">
    <location>
        <begin position="17"/>
        <end position="35"/>
    </location>
</feature>
<accession>A0A3N4IEY4</accession>
<protein>
    <submittedName>
        <fullName evidence="3">Uncharacterized protein</fullName>
    </submittedName>
</protein>
<feature type="region of interest" description="Disordered" evidence="1">
    <location>
        <begin position="268"/>
        <end position="309"/>
    </location>
</feature>
<keyword evidence="2" id="KW-0472">Membrane</keyword>
<gene>
    <name evidence="3" type="ORF">BJ508DRAFT_83269</name>
</gene>
<evidence type="ECO:0000256" key="2">
    <source>
        <dbReference type="SAM" id="Phobius"/>
    </source>
</evidence>
<feature type="compositionally biased region" description="Pro residues" evidence="1">
    <location>
        <begin position="274"/>
        <end position="286"/>
    </location>
</feature>
<sequence>MQQDRFRPRHAGPARGNSASLSGVSPTTAPGSYRQTMRGLEETWADVSSGGEDIITEGLHIAHSSQSTRTTAPVRRSLDDPLRRRRRSSVRPSSNHPRDRLTDESFLEIPSSEDDEPTAPTSEYEILPTSAGVAASQFGEFLRESDYSSSSAMLSESESEEDLPTPPQRSYTPRPPLRSFQSAPVQQQYARPAGNQHPFLSQAQQQQFDHDAALRASLSTLLSCAAAARHRGTPKEAASGPSNLAPPGVTPPPLPQRVQVESLTLLPQSALPPSVSPPQKRTPPPSTKIRSRSRSPRRRSSRRSSQNSDASTILSEVFGYADGKGGGVSTSLIALGAVVLFSVVSFSAGYALGRQQGVMEVVVEGREVRGLVGFGGRSGVTV</sequence>
<feature type="region of interest" description="Disordered" evidence="1">
    <location>
        <begin position="58"/>
        <end position="130"/>
    </location>
</feature>
<feature type="region of interest" description="Disordered" evidence="1">
    <location>
        <begin position="1"/>
        <end position="40"/>
    </location>
</feature>
<evidence type="ECO:0000313" key="4">
    <source>
        <dbReference type="Proteomes" id="UP000275078"/>
    </source>
</evidence>
<keyword evidence="2" id="KW-1133">Transmembrane helix</keyword>
<reference evidence="3 4" key="1">
    <citation type="journal article" date="2018" name="Nat. Ecol. Evol.">
        <title>Pezizomycetes genomes reveal the molecular basis of ectomycorrhizal truffle lifestyle.</title>
        <authorList>
            <person name="Murat C."/>
            <person name="Payen T."/>
            <person name="Noel B."/>
            <person name="Kuo A."/>
            <person name="Morin E."/>
            <person name="Chen J."/>
            <person name="Kohler A."/>
            <person name="Krizsan K."/>
            <person name="Balestrini R."/>
            <person name="Da Silva C."/>
            <person name="Montanini B."/>
            <person name="Hainaut M."/>
            <person name="Levati E."/>
            <person name="Barry K.W."/>
            <person name="Belfiori B."/>
            <person name="Cichocki N."/>
            <person name="Clum A."/>
            <person name="Dockter R.B."/>
            <person name="Fauchery L."/>
            <person name="Guy J."/>
            <person name="Iotti M."/>
            <person name="Le Tacon F."/>
            <person name="Lindquist E.A."/>
            <person name="Lipzen A."/>
            <person name="Malagnac F."/>
            <person name="Mello A."/>
            <person name="Molinier V."/>
            <person name="Miyauchi S."/>
            <person name="Poulain J."/>
            <person name="Riccioni C."/>
            <person name="Rubini A."/>
            <person name="Sitrit Y."/>
            <person name="Splivallo R."/>
            <person name="Traeger S."/>
            <person name="Wang M."/>
            <person name="Zifcakova L."/>
            <person name="Wipf D."/>
            <person name="Zambonelli A."/>
            <person name="Paolocci F."/>
            <person name="Nowrousian M."/>
            <person name="Ottonello S."/>
            <person name="Baldrian P."/>
            <person name="Spatafora J.W."/>
            <person name="Henrissat B."/>
            <person name="Nagy L.G."/>
            <person name="Aury J.M."/>
            <person name="Wincker P."/>
            <person name="Grigoriev I.V."/>
            <person name="Bonfante P."/>
            <person name="Martin F.M."/>
        </authorList>
    </citation>
    <scope>NUCLEOTIDE SEQUENCE [LARGE SCALE GENOMIC DNA]</scope>
    <source>
        <strain evidence="3 4">RN42</strain>
    </source>
</reference>
<dbReference type="Proteomes" id="UP000275078">
    <property type="component" value="Unassembled WGS sequence"/>
</dbReference>
<keyword evidence="2" id="KW-0812">Transmembrane</keyword>
<keyword evidence="4" id="KW-1185">Reference proteome</keyword>
<name>A0A3N4IEY4_ASCIM</name>
<dbReference type="AlphaFoldDB" id="A0A3N4IEY4"/>
<dbReference type="EMBL" id="ML119669">
    <property type="protein sequence ID" value="RPA82710.1"/>
    <property type="molecule type" value="Genomic_DNA"/>
</dbReference>
<feature type="transmembrane region" description="Helical" evidence="2">
    <location>
        <begin position="332"/>
        <end position="352"/>
    </location>
</feature>